<gene>
    <name evidence="2" type="ORF">PCL_08773</name>
</gene>
<comment type="caution">
    <text evidence="2">The sequence shown here is derived from an EMBL/GenBank/DDBJ whole genome shotgun (WGS) entry which is preliminary data.</text>
</comment>
<feature type="compositionally biased region" description="Low complexity" evidence="1">
    <location>
        <begin position="385"/>
        <end position="398"/>
    </location>
</feature>
<sequence length="585" mass="63338">MQRPRAGPGVGSNGRPVRSLIQARPSAVPGRWWPANQQRALPSACGAGPRVPAGSALRRTVSFTSRAVSKALQVPDLGHQENGDPGNDPKLGYPPVDVERVFPMERREGPFCYVLNLLATRSQRRKGGPFQHLVAADRWIILSLAKANMAWQGRKGGKEWNLAHSGLLPSPSPMPWRFDLLGLRGEPGTRRAIARLLVWEERAGEDDPLARASCVNFQGHAGLLKAKTEGFWQRPQVQKSKKGSQKHHQRSTSRVRCPGATGVGASWRMARRGPVVAGRGAVPRDAAAGSALTPQGFSLSLIQYSCQPADQHLQAGAARGASTELAASNGPFNAEPTYVSPDNTLPVSQRGAARGTSDGVPCRFHPSIDPLTHHPSLHPAAVPDSSRSLSSLTSMSNPPHRRRTHRPSPPPQHIQQHVPEKQNQRHGTEKQPSRALSPSSHSSSRAPSPENDEHPQRSLSPPSTIHPGRRTNPRAPRSAPAAPSKYQHRPPSIPPFHLPRKRPELVFLWAYPFRGAARGVEGPSVRPHGGSTVRPVVLLTSRPSDVSMALHVGLRTFLCRDPGIPASPGDSKTLPHASGIQLHWI</sequence>
<protein>
    <submittedName>
        <fullName evidence="2">Uncharacterized protein</fullName>
    </submittedName>
</protein>
<feature type="region of interest" description="Disordered" evidence="1">
    <location>
        <begin position="233"/>
        <end position="261"/>
    </location>
</feature>
<feature type="compositionally biased region" description="Basic residues" evidence="1">
    <location>
        <begin position="239"/>
        <end position="253"/>
    </location>
</feature>
<feature type="compositionally biased region" description="Basic and acidic residues" evidence="1">
    <location>
        <begin position="418"/>
        <end position="432"/>
    </location>
</feature>
<organism evidence="2 3">
    <name type="scientific">Purpureocillium lilacinum</name>
    <name type="common">Paecilomyces lilacinus</name>
    <dbReference type="NCBI Taxonomy" id="33203"/>
    <lineage>
        <taxon>Eukaryota</taxon>
        <taxon>Fungi</taxon>
        <taxon>Dikarya</taxon>
        <taxon>Ascomycota</taxon>
        <taxon>Pezizomycotina</taxon>
        <taxon>Sordariomycetes</taxon>
        <taxon>Hypocreomycetidae</taxon>
        <taxon>Hypocreales</taxon>
        <taxon>Ophiocordycipitaceae</taxon>
        <taxon>Purpureocillium</taxon>
    </lineage>
</organism>
<name>A0A2U3EG43_PURLI</name>
<feature type="region of interest" description="Disordered" evidence="1">
    <location>
        <begin position="1"/>
        <end position="31"/>
    </location>
</feature>
<reference evidence="2 3" key="1">
    <citation type="journal article" date="2016" name="Front. Microbiol.">
        <title>Genome and transcriptome sequences reveal the specific parasitism of the nematophagous Purpureocillium lilacinum 36-1.</title>
        <authorList>
            <person name="Xie J."/>
            <person name="Li S."/>
            <person name="Mo C."/>
            <person name="Xiao X."/>
            <person name="Peng D."/>
            <person name="Wang G."/>
            <person name="Xiao Y."/>
        </authorList>
    </citation>
    <scope>NUCLEOTIDE SEQUENCE [LARGE SCALE GENOMIC DNA]</scope>
    <source>
        <strain evidence="2 3">36-1</strain>
    </source>
</reference>
<evidence type="ECO:0000256" key="1">
    <source>
        <dbReference type="SAM" id="MobiDB-lite"/>
    </source>
</evidence>
<feature type="region of interest" description="Disordered" evidence="1">
    <location>
        <begin position="72"/>
        <end position="94"/>
    </location>
</feature>
<evidence type="ECO:0000313" key="2">
    <source>
        <dbReference type="EMBL" id="PWI73497.1"/>
    </source>
</evidence>
<dbReference type="AlphaFoldDB" id="A0A2U3EG43"/>
<accession>A0A2U3EG43</accession>
<evidence type="ECO:0000313" key="3">
    <source>
        <dbReference type="Proteomes" id="UP000245956"/>
    </source>
</evidence>
<dbReference type="Proteomes" id="UP000245956">
    <property type="component" value="Unassembled WGS sequence"/>
</dbReference>
<feature type="compositionally biased region" description="Low complexity" evidence="1">
    <location>
        <begin position="433"/>
        <end position="449"/>
    </location>
</feature>
<dbReference type="EMBL" id="LCWV01000004">
    <property type="protein sequence ID" value="PWI73497.1"/>
    <property type="molecule type" value="Genomic_DNA"/>
</dbReference>
<feature type="compositionally biased region" description="Low complexity" evidence="1">
    <location>
        <begin position="473"/>
        <end position="484"/>
    </location>
</feature>
<feature type="region of interest" description="Disordered" evidence="1">
    <location>
        <begin position="326"/>
        <end position="497"/>
    </location>
</feature>
<proteinExistence type="predicted"/>